<reference evidence="3" key="2">
    <citation type="submission" date="2025-08" db="UniProtKB">
        <authorList>
            <consortium name="RefSeq"/>
        </authorList>
    </citation>
    <scope>IDENTIFICATION</scope>
    <source>
        <tissue evidence="3">Leaf</tissue>
    </source>
</reference>
<dbReference type="PANTHER" id="PTHR31541:SF25">
    <property type="entry name" value="GAMMA-GLIADIN B"/>
    <property type="match status" value="1"/>
</dbReference>
<accession>A0ABM0SLI9</accession>
<proteinExistence type="predicted"/>
<dbReference type="Pfam" id="PF03754">
    <property type="entry name" value="At2g31720-like"/>
    <property type="match status" value="1"/>
</dbReference>
<evidence type="ECO:0000256" key="1">
    <source>
        <dbReference type="SAM" id="MobiDB-lite"/>
    </source>
</evidence>
<dbReference type="GeneID" id="104699393"/>
<protein>
    <submittedName>
        <fullName evidence="3">B3 domain-containing protein At2g31420-like</fullName>
    </submittedName>
</protein>
<dbReference type="Proteomes" id="UP000694864">
    <property type="component" value="Chromosome 6"/>
</dbReference>
<feature type="compositionally biased region" description="Polar residues" evidence="1">
    <location>
        <begin position="9"/>
        <end position="52"/>
    </location>
</feature>
<name>A0ABM0SLI9_CAMSA</name>
<reference evidence="2" key="1">
    <citation type="journal article" date="2014" name="Nat. Commun.">
        <title>The emerging biofuel crop Camelina sativa retains a highly undifferentiated hexaploid genome structure.</title>
        <authorList>
            <person name="Kagale S."/>
            <person name="Koh C."/>
            <person name="Nixon J."/>
            <person name="Bollina V."/>
            <person name="Clarke W.E."/>
            <person name="Tuteja R."/>
            <person name="Spillane C."/>
            <person name="Robinson S.J."/>
            <person name="Links M.G."/>
            <person name="Clarke C."/>
            <person name="Higgins E.E."/>
            <person name="Huebert T."/>
            <person name="Sharpe A.G."/>
            <person name="Parkin I.A."/>
        </authorList>
    </citation>
    <scope>NUCLEOTIDE SEQUENCE [LARGE SCALE GENOMIC DNA]</scope>
    <source>
        <strain evidence="2">cv. DH55</strain>
    </source>
</reference>
<feature type="region of interest" description="Disordered" evidence="1">
    <location>
        <begin position="1"/>
        <end position="66"/>
    </location>
</feature>
<dbReference type="InterPro" id="IPR005508">
    <property type="entry name" value="At2g31720-like"/>
</dbReference>
<gene>
    <name evidence="3" type="primary">LOC104699393</name>
</gene>
<evidence type="ECO:0000313" key="2">
    <source>
        <dbReference type="Proteomes" id="UP000694864"/>
    </source>
</evidence>
<evidence type="ECO:0000313" key="3">
    <source>
        <dbReference type="RefSeq" id="XP_010413009.2"/>
    </source>
</evidence>
<dbReference type="RefSeq" id="XP_010413009.2">
    <property type="nucleotide sequence ID" value="XM_010414707.2"/>
</dbReference>
<dbReference type="PANTHER" id="PTHR31541">
    <property type="entry name" value="B3 DOMAIN PLANT PROTEIN-RELATED"/>
    <property type="match status" value="1"/>
</dbReference>
<keyword evidence="2" id="KW-1185">Reference proteome</keyword>
<organism evidence="2 3">
    <name type="scientific">Camelina sativa</name>
    <name type="common">False flax</name>
    <name type="synonym">Myagrum sativum</name>
    <dbReference type="NCBI Taxonomy" id="90675"/>
    <lineage>
        <taxon>Eukaryota</taxon>
        <taxon>Viridiplantae</taxon>
        <taxon>Streptophyta</taxon>
        <taxon>Embryophyta</taxon>
        <taxon>Tracheophyta</taxon>
        <taxon>Spermatophyta</taxon>
        <taxon>Magnoliopsida</taxon>
        <taxon>eudicotyledons</taxon>
        <taxon>Gunneridae</taxon>
        <taxon>Pentapetalae</taxon>
        <taxon>rosids</taxon>
        <taxon>malvids</taxon>
        <taxon>Brassicales</taxon>
        <taxon>Brassicaceae</taxon>
        <taxon>Camelineae</taxon>
        <taxon>Camelina</taxon>
    </lineage>
</organism>
<sequence>MDYREEQQRNLTGSPSGVVTRSPRSGVVTESPSPVVTGSPSRVVASSPSFVVTGSPSRTTPPPGWLLGKMGEVNGYDPKLIMERKFTKNDVSDRQGQLLIPTSQLLDSSFLDDTERTMLDTQTMALDFKSEPGLRTYLVDSNSSSETEFELFLKKRLRNGVWGFVLNRGWNKVLKKKNDKLVAGSPFRLWSFRSLQLEGSSLCLV</sequence>